<evidence type="ECO:0000256" key="1">
    <source>
        <dbReference type="SAM" id="MobiDB-lite"/>
    </source>
</evidence>
<name>A0A7G9SR12_9GAMM</name>
<gene>
    <name evidence="3" type="ORF">H9L16_01175</name>
</gene>
<dbReference type="EMBL" id="CP060719">
    <property type="protein sequence ID" value="QNN70287.1"/>
    <property type="molecule type" value="Genomic_DNA"/>
</dbReference>
<evidence type="ECO:0000313" key="3">
    <source>
        <dbReference type="EMBL" id="QNN70287.1"/>
    </source>
</evidence>
<reference evidence="3 4" key="1">
    <citation type="submission" date="2020-08" db="EMBL/GenBank/DDBJ databases">
        <title>Genome sequence of Thermomonas carbonis KCTC 42013T.</title>
        <authorList>
            <person name="Hyun D.-W."/>
            <person name="Bae J.-W."/>
        </authorList>
    </citation>
    <scope>NUCLEOTIDE SEQUENCE [LARGE SCALE GENOMIC DNA]</scope>
    <source>
        <strain evidence="3 4">KCTC 42013</strain>
    </source>
</reference>
<protein>
    <recommendedName>
        <fullName evidence="5">Collagen-like protein</fullName>
    </recommendedName>
</protein>
<dbReference type="AlphaFoldDB" id="A0A7G9SR12"/>
<keyword evidence="4" id="KW-1185">Reference proteome</keyword>
<dbReference type="PROSITE" id="PS51257">
    <property type="entry name" value="PROKAR_LIPOPROTEIN"/>
    <property type="match status" value="1"/>
</dbReference>
<dbReference type="KEGG" id="tcn:H9L16_01175"/>
<feature type="compositionally biased region" description="Polar residues" evidence="1">
    <location>
        <begin position="45"/>
        <end position="59"/>
    </location>
</feature>
<keyword evidence="2" id="KW-0732">Signal</keyword>
<sequence>MHRTRLSIIAALTALLLAGCGKDAAPGNVGSTGEDGLPKPDAVSGSVTGMPNPGESTPNPGQPVEIPVEDELEVPADIVPIDGELPTDIDGLPQTATPEPPEPETMPLPPTESAVPASSSDNPDAGLQ</sequence>
<evidence type="ECO:0008006" key="5">
    <source>
        <dbReference type="Google" id="ProtNLM"/>
    </source>
</evidence>
<feature type="chain" id="PRO_5028926822" description="Collagen-like protein" evidence="2">
    <location>
        <begin position="25"/>
        <end position="128"/>
    </location>
</feature>
<evidence type="ECO:0000313" key="4">
    <source>
        <dbReference type="Proteomes" id="UP000515804"/>
    </source>
</evidence>
<feature type="region of interest" description="Disordered" evidence="1">
    <location>
        <begin position="21"/>
        <end position="128"/>
    </location>
</feature>
<evidence type="ECO:0000256" key="2">
    <source>
        <dbReference type="SAM" id="SignalP"/>
    </source>
</evidence>
<proteinExistence type="predicted"/>
<feature type="signal peptide" evidence="2">
    <location>
        <begin position="1"/>
        <end position="24"/>
    </location>
</feature>
<feature type="compositionally biased region" description="Pro residues" evidence="1">
    <location>
        <begin position="98"/>
        <end position="110"/>
    </location>
</feature>
<accession>A0A7G9SR12</accession>
<dbReference type="Proteomes" id="UP000515804">
    <property type="component" value="Chromosome"/>
</dbReference>
<organism evidence="3 4">
    <name type="scientific">Thermomonas carbonis</name>
    <dbReference type="NCBI Taxonomy" id="1463158"/>
    <lineage>
        <taxon>Bacteria</taxon>
        <taxon>Pseudomonadati</taxon>
        <taxon>Pseudomonadota</taxon>
        <taxon>Gammaproteobacteria</taxon>
        <taxon>Lysobacterales</taxon>
        <taxon>Lysobacteraceae</taxon>
        <taxon>Thermomonas</taxon>
    </lineage>
</organism>
<dbReference type="RefSeq" id="WP_187552803.1">
    <property type="nucleotide sequence ID" value="NZ_BMZL01000001.1"/>
</dbReference>